<evidence type="ECO:0000256" key="4">
    <source>
        <dbReference type="ARBA" id="ARBA00022741"/>
    </source>
</evidence>
<keyword evidence="3" id="KW-0285">Flavoprotein</keyword>
<evidence type="ECO:0000256" key="5">
    <source>
        <dbReference type="ARBA" id="ARBA00022827"/>
    </source>
</evidence>
<evidence type="ECO:0000256" key="9">
    <source>
        <dbReference type="PIRSR" id="PIRSR000196-1"/>
    </source>
</evidence>
<reference evidence="13" key="1">
    <citation type="submission" date="2016-10" db="EMBL/GenBank/DDBJ databases">
        <authorList>
            <person name="Varghese N."/>
            <person name="Submissions S."/>
        </authorList>
    </citation>
    <scope>NUCLEOTIDE SEQUENCE [LARGE SCALE GENOMIC DNA]</scope>
    <source>
        <strain evidence="13">DSM 45421</strain>
    </source>
</reference>
<dbReference type="InterPro" id="IPR002872">
    <property type="entry name" value="Proline_DH_dom"/>
</dbReference>
<dbReference type="STRING" id="1190417.SAMN05660690_2986"/>
<comment type="catalytic activity">
    <reaction evidence="8">
        <text>L-proline + a quinone = (S)-1-pyrroline-5-carboxylate + a quinol + H(+)</text>
        <dbReference type="Rhea" id="RHEA:23784"/>
        <dbReference type="ChEBI" id="CHEBI:15378"/>
        <dbReference type="ChEBI" id="CHEBI:17388"/>
        <dbReference type="ChEBI" id="CHEBI:24646"/>
        <dbReference type="ChEBI" id="CHEBI:60039"/>
        <dbReference type="ChEBI" id="CHEBI:132124"/>
        <dbReference type="EC" id="1.5.5.2"/>
    </reaction>
</comment>
<dbReference type="InterPro" id="IPR015659">
    <property type="entry name" value="Proline_oxidase"/>
</dbReference>
<evidence type="ECO:0000259" key="11">
    <source>
        <dbReference type="Pfam" id="PF01619"/>
    </source>
</evidence>
<feature type="binding site" evidence="9">
    <location>
        <position position="284"/>
    </location>
    <ligand>
        <name>substrate</name>
    </ligand>
</feature>
<evidence type="ECO:0000313" key="12">
    <source>
        <dbReference type="EMBL" id="SDC93105.1"/>
    </source>
</evidence>
<dbReference type="Pfam" id="PF01619">
    <property type="entry name" value="Pro_dh"/>
    <property type="match status" value="1"/>
</dbReference>
<dbReference type="UniPathway" id="UPA00261">
    <property type="reaction ID" value="UER00373"/>
</dbReference>
<comment type="pathway">
    <text evidence="1">Amino-acid degradation; L-proline degradation into L-glutamate; L-glutamate from L-proline: step 1/2.</text>
</comment>
<dbReference type="PANTHER" id="PTHR13914">
    <property type="entry name" value="PROLINE OXIDASE"/>
    <property type="match status" value="1"/>
</dbReference>
<dbReference type="EMBL" id="FMZF01000004">
    <property type="protein sequence ID" value="SDC93105.1"/>
    <property type="molecule type" value="Genomic_DNA"/>
</dbReference>
<dbReference type="PANTHER" id="PTHR13914:SF0">
    <property type="entry name" value="PROLINE DEHYDROGENASE 1, MITOCHONDRIAL"/>
    <property type="match status" value="1"/>
</dbReference>
<dbReference type="InterPro" id="IPR008219">
    <property type="entry name" value="PRODH_bac_arc"/>
</dbReference>
<evidence type="ECO:0000256" key="6">
    <source>
        <dbReference type="ARBA" id="ARBA00023002"/>
    </source>
</evidence>
<organism evidence="12 13">
    <name type="scientific">Geodermatophilus telluris</name>
    <dbReference type="NCBI Taxonomy" id="1190417"/>
    <lineage>
        <taxon>Bacteria</taxon>
        <taxon>Bacillati</taxon>
        <taxon>Actinomycetota</taxon>
        <taxon>Actinomycetes</taxon>
        <taxon>Geodermatophilales</taxon>
        <taxon>Geodermatophilaceae</taxon>
        <taxon>Geodermatophilus</taxon>
    </lineage>
</organism>
<evidence type="ECO:0000256" key="10">
    <source>
        <dbReference type="PIRSR" id="PIRSR000196-2"/>
    </source>
</evidence>
<gene>
    <name evidence="12" type="ORF">SAMN05660690_2986</name>
</gene>
<feature type="binding site" evidence="9">
    <location>
        <position position="96"/>
    </location>
    <ligand>
        <name>substrate</name>
    </ligand>
</feature>
<feature type="binding site" evidence="10">
    <location>
        <position position="197"/>
    </location>
    <ligand>
        <name>FAD</name>
        <dbReference type="ChEBI" id="CHEBI:57692"/>
    </ligand>
</feature>
<dbReference type="GO" id="GO:0000166">
    <property type="term" value="F:nucleotide binding"/>
    <property type="evidence" value="ECO:0007669"/>
    <property type="project" value="UniProtKB-KW"/>
</dbReference>
<feature type="binding site" evidence="10">
    <location>
        <position position="159"/>
    </location>
    <ligand>
        <name>FAD</name>
        <dbReference type="ChEBI" id="CHEBI:57692"/>
    </ligand>
</feature>
<keyword evidence="5 10" id="KW-0274">FAD</keyword>
<feature type="binding site" evidence="9">
    <location>
        <position position="285"/>
    </location>
    <ligand>
        <name>substrate</name>
    </ligand>
</feature>
<feature type="binding site" evidence="10">
    <location>
        <position position="131"/>
    </location>
    <ligand>
        <name>FAD</name>
        <dbReference type="ChEBI" id="CHEBI:57692"/>
    </ligand>
</feature>
<feature type="binding site" evidence="10">
    <location>
        <begin position="222"/>
        <end position="223"/>
    </location>
    <ligand>
        <name>FAD</name>
        <dbReference type="ChEBI" id="CHEBI:57692"/>
    </ligand>
</feature>
<dbReference type="Gene3D" id="3.20.20.220">
    <property type="match status" value="1"/>
</dbReference>
<feature type="domain" description="Proline dehydrogenase" evidence="11">
    <location>
        <begin position="44"/>
        <end position="292"/>
    </location>
</feature>
<accession>A0A1G6QN44</accession>
<comment type="cofactor">
    <cofactor evidence="10">
        <name>FAD</name>
        <dbReference type="ChEBI" id="CHEBI:57692"/>
    </cofactor>
    <text evidence="10">Binds 1 FAD per subunit.</text>
</comment>
<evidence type="ECO:0000256" key="8">
    <source>
        <dbReference type="ARBA" id="ARBA00048779"/>
    </source>
</evidence>
<evidence type="ECO:0000256" key="1">
    <source>
        <dbReference type="ARBA" id="ARBA00004739"/>
    </source>
</evidence>
<dbReference type="GO" id="GO:0004657">
    <property type="term" value="F:proline dehydrogenase activity"/>
    <property type="evidence" value="ECO:0007669"/>
    <property type="project" value="UniProtKB-EC"/>
</dbReference>
<evidence type="ECO:0000256" key="2">
    <source>
        <dbReference type="ARBA" id="ARBA00012695"/>
    </source>
</evidence>
<keyword evidence="7" id="KW-0642">Proline metabolism</keyword>
<name>A0A1G6QN44_9ACTN</name>
<dbReference type="Proteomes" id="UP000199416">
    <property type="component" value="Unassembled WGS sequence"/>
</dbReference>
<evidence type="ECO:0000313" key="13">
    <source>
        <dbReference type="Proteomes" id="UP000199416"/>
    </source>
</evidence>
<evidence type="ECO:0000256" key="3">
    <source>
        <dbReference type="ARBA" id="ARBA00022630"/>
    </source>
</evidence>
<sequence>MPSRLLLVASESQKLGAMVSRSPLTRGLVSRYVAGTTLDDAMAVTDQLRRQGLEVSLDLLGESVTDLADAERATQEYIEALPALAERAPGSSVSVKLSQLGVAVDQRACAQNLDKLLVAADEHGVLVEVDMEASSVGKAILETFRAVLPRHQQTRIAMQAAMRQTLPDLQSFQEVKPRIRLVKGAFLESLETAAQDKDEVTARYKWFTTWALENLPDPAFGTHDDACIAHVRSEADRLGIDRRAFEFQMLYGVRRQLQQELAREGYRVRVYLPYGSQWYPYLMRRMAERPANLLLFLRSLIGG</sequence>
<keyword evidence="6" id="KW-0560">Oxidoreductase</keyword>
<evidence type="ECO:0000256" key="7">
    <source>
        <dbReference type="ARBA" id="ARBA00023062"/>
    </source>
</evidence>
<dbReference type="OrthoDB" id="9773461at2"/>
<dbReference type="PIRSF" id="PIRSF000196">
    <property type="entry name" value="Pro_dehydrog"/>
    <property type="match status" value="1"/>
</dbReference>
<keyword evidence="4 10" id="KW-0547">Nucleotide-binding</keyword>
<dbReference type="EC" id="1.5.5.2" evidence="2"/>
<dbReference type="SUPFAM" id="SSF51730">
    <property type="entry name" value="FAD-linked oxidoreductase"/>
    <property type="match status" value="1"/>
</dbReference>
<dbReference type="AlphaFoldDB" id="A0A1G6QN44"/>
<dbReference type="InterPro" id="IPR029041">
    <property type="entry name" value="FAD-linked_oxidoreductase-like"/>
</dbReference>
<feature type="binding site" evidence="10">
    <location>
        <begin position="183"/>
        <end position="185"/>
    </location>
    <ligand>
        <name>FAD</name>
        <dbReference type="ChEBI" id="CHEBI:57692"/>
    </ligand>
</feature>
<keyword evidence="13" id="KW-1185">Reference proteome</keyword>
<protein>
    <recommendedName>
        <fullName evidence="2">proline dehydrogenase</fullName>
        <ecNumber evidence="2">1.5.5.2</ecNumber>
    </recommendedName>
</protein>
<proteinExistence type="predicted"/>
<dbReference type="GO" id="GO:0010133">
    <property type="term" value="P:L-proline catabolic process to L-glutamate"/>
    <property type="evidence" value="ECO:0007669"/>
    <property type="project" value="UniProtKB-UniPathway"/>
</dbReference>